<feature type="compositionally biased region" description="Basic and acidic residues" evidence="1">
    <location>
        <begin position="141"/>
        <end position="189"/>
    </location>
</feature>
<accession>L1J0P8</accession>
<organism evidence="2">
    <name type="scientific">Guillardia theta (strain CCMP2712)</name>
    <name type="common">Cryptophyte</name>
    <dbReference type="NCBI Taxonomy" id="905079"/>
    <lineage>
        <taxon>Eukaryota</taxon>
        <taxon>Cryptophyceae</taxon>
        <taxon>Pyrenomonadales</taxon>
        <taxon>Geminigeraceae</taxon>
        <taxon>Guillardia</taxon>
    </lineage>
</organism>
<dbReference type="Proteomes" id="UP000011087">
    <property type="component" value="Unassembled WGS sequence"/>
</dbReference>
<dbReference type="PaxDb" id="55529-EKX42086"/>
<dbReference type="EMBL" id="JH993019">
    <property type="protein sequence ID" value="EKX42086.1"/>
    <property type="molecule type" value="Genomic_DNA"/>
</dbReference>
<reference evidence="4" key="2">
    <citation type="submission" date="2012-11" db="EMBL/GenBank/DDBJ databases">
        <authorList>
            <person name="Kuo A."/>
            <person name="Curtis B.A."/>
            <person name="Tanifuji G."/>
            <person name="Burki F."/>
            <person name="Gruber A."/>
            <person name="Irimia M."/>
            <person name="Maruyama S."/>
            <person name="Arias M.C."/>
            <person name="Ball S.G."/>
            <person name="Gile G.H."/>
            <person name="Hirakawa Y."/>
            <person name="Hopkins J.F."/>
            <person name="Rensing S.A."/>
            <person name="Schmutz J."/>
            <person name="Symeonidi A."/>
            <person name="Elias M."/>
            <person name="Eveleigh R.J."/>
            <person name="Herman E.K."/>
            <person name="Klute M.J."/>
            <person name="Nakayama T."/>
            <person name="Obornik M."/>
            <person name="Reyes-Prieto A."/>
            <person name="Armbrust E.V."/>
            <person name="Aves S.J."/>
            <person name="Beiko R.G."/>
            <person name="Coutinho P."/>
            <person name="Dacks J.B."/>
            <person name="Durnford D.G."/>
            <person name="Fast N.M."/>
            <person name="Green B.R."/>
            <person name="Grisdale C."/>
            <person name="Hempe F."/>
            <person name="Henrissat B."/>
            <person name="Hoppner M.P."/>
            <person name="Ishida K.-I."/>
            <person name="Kim E."/>
            <person name="Koreny L."/>
            <person name="Kroth P.G."/>
            <person name="Liu Y."/>
            <person name="Malik S.-B."/>
            <person name="Maier U.G."/>
            <person name="McRose D."/>
            <person name="Mock T."/>
            <person name="Neilson J.A."/>
            <person name="Onodera N.T."/>
            <person name="Poole A.M."/>
            <person name="Pritham E.J."/>
            <person name="Richards T.A."/>
            <person name="Rocap G."/>
            <person name="Roy S.W."/>
            <person name="Sarai C."/>
            <person name="Schaack S."/>
            <person name="Shirato S."/>
            <person name="Slamovits C.H."/>
            <person name="Spencer D.F."/>
            <person name="Suzuki S."/>
            <person name="Worden A.Z."/>
            <person name="Zauner S."/>
            <person name="Barry K."/>
            <person name="Bell C."/>
            <person name="Bharti A.K."/>
            <person name="Crow J.A."/>
            <person name="Grimwood J."/>
            <person name="Kramer R."/>
            <person name="Lindquist E."/>
            <person name="Lucas S."/>
            <person name="Salamov A."/>
            <person name="McFadden G.I."/>
            <person name="Lane C.E."/>
            <person name="Keeling P.J."/>
            <person name="Gray M.W."/>
            <person name="Grigoriev I.V."/>
            <person name="Archibald J.M."/>
        </authorList>
    </citation>
    <scope>NUCLEOTIDE SEQUENCE</scope>
    <source>
        <strain evidence="4">CCMP2712</strain>
    </source>
</reference>
<dbReference type="RefSeq" id="XP_005829066.1">
    <property type="nucleotide sequence ID" value="XM_005829009.1"/>
</dbReference>
<feature type="compositionally biased region" description="Basic and acidic residues" evidence="1">
    <location>
        <begin position="245"/>
        <end position="263"/>
    </location>
</feature>
<feature type="compositionally biased region" description="Polar residues" evidence="1">
    <location>
        <begin position="195"/>
        <end position="206"/>
    </location>
</feature>
<name>L1J0P8_GUITC</name>
<gene>
    <name evidence="2" type="ORF">GUITHDRAFT_111939</name>
</gene>
<evidence type="ECO:0000313" key="2">
    <source>
        <dbReference type="EMBL" id="EKX42086.1"/>
    </source>
</evidence>
<feature type="compositionally biased region" description="Basic and acidic residues" evidence="1">
    <location>
        <begin position="108"/>
        <end position="130"/>
    </location>
</feature>
<proteinExistence type="predicted"/>
<feature type="region of interest" description="Disordered" evidence="1">
    <location>
        <begin position="74"/>
        <end position="263"/>
    </location>
</feature>
<keyword evidence="4" id="KW-1185">Reference proteome</keyword>
<evidence type="ECO:0000313" key="3">
    <source>
        <dbReference type="EnsemblProtists" id="EKX42086"/>
    </source>
</evidence>
<dbReference type="GeneID" id="17298725"/>
<evidence type="ECO:0000313" key="4">
    <source>
        <dbReference type="Proteomes" id="UP000011087"/>
    </source>
</evidence>
<reference evidence="3" key="3">
    <citation type="submission" date="2016-03" db="UniProtKB">
        <authorList>
            <consortium name="EnsemblProtists"/>
        </authorList>
    </citation>
    <scope>IDENTIFICATION</scope>
</reference>
<feature type="region of interest" description="Disordered" evidence="1">
    <location>
        <begin position="23"/>
        <end position="43"/>
    </location>
</feature>
<reference evidence="2 4" key="1">
    <citation type="journal article" date="2012" name="Nature">
        <title>Algal genomes reveal evolutionary mosaicism and the fate of nucleomorphs.</title>
        <authorList>
            <consortium name="DOE Joint Genome Institute"/>
            <person name="Curtis B.A."/>
            <person name="Tanifuji G."/>
            <person name="Burki F."/>
            <person name="Gruber A."/>
            <person name="Irimia M."/>
            <person name="Maruyama S."/>
            <person name="Arias M.C."/>
            <person name="Ball S.G."/>
            <person name="Gile G.H."/>
            <person name="Hirakawa Y."/>
            <person name="Hopkins J.F."/>
            <person name="Kuo A."/>
            <person name="Rensing S.A."/>
            <person name="Schmutz J."/>
            <person name="Symeonidi A."/>
            <person name="Elias M."/>
            <person name="Eveleigh R.J."/>
            <person name="Herman E.K."/>
            <person name="Klute M.J."/>
            <person name="Nakayama T."/>
            <person name="Obornik M."/>
            <person name="Reyes-Prieto A."/>
            <person name="Armbrust E.V."/>
            <person name="Aves S.J."/>
            <person name="Beiko R.G."/>
            <person name="Coutinho P."/>
            <person name="Dacks J.B."/>
            <person name="Durnford D.G."/>
            <person name="Fast N.M."/>
            <person name="Green B.R."/>
            <person name="Grisdale C.J."/>
            <person name="Hempel F."/>
            <person name="Henrissat B."/>
            <person name="Hoppner M.P."/>
            <person name="Ishida K."/>
            <person name="Kim E."/>
            <person name="Koreny L."/>
            <person name="Kroth P.G."/>
            <person name="Liu Y."/>
            <person name="Malik S.B."/>
            <person name="Maier U.G."/>
            <person name="McRose D."/>
            <person name="Mock T."/>
            <person name="Neilson J.A."/>
            <person name="Onodera N.T."/>
            <person name="Poole A.M."/>
            <person name="Pritham E.J."/>
            <person name="Richards T.A."/>
            <person name="Rocap G."/>
            <person name="Roy S.W."/>
            <person name="Sarai C."/>
            <person name="Schaack S."/>
            <person name="Shirato S."/>
            <person name="Slamovits C.H."/>
            <person name="Spencer D.F."/>
            <person name="Suzuki S."/>
            <person name="Worden A.Z."/>
            <person name="Zauner S."/>
            <person name="Barry K."/>
            <person name="Bell C."/>
            <person name="Bharti A.K."/>
            <person name="Crow J.A."/>
            <person name="Grimwood J."/>
            <person name="Kramer R."/>
            <person name="Lindquist E."/>
            <person name="Lucas S."/>
            <person name="Salamov A."/>
            <person name="McFadden G.I."/>
            <person name="Lane C.E."/>
            <person name="Keeling P.J."/>
            <person name="Gray M.W."/>
            <person name="Grigoriev I.V."/>
            <person name="Archibald J.M."/>
        </authorList>
    </citation>
    <scope>NUCLEOTIDE SEQUENCE</scope>
    <source>
        <strain evidence="2 4">CCMP2712</strain>
    </source>
</reference>
<evidence type="ECO:0000256" key="1">
    <source>
        <dbReference type="SAM" id="MobiDB-lite"/>
    </source>
</evidence>
<dbReference type="HOGENOM" id="CLU_1059400_0_0_1"/>
<dbReference type="AlphaFoldDB" id="L1J0P8"/>
<protein>
    <submittedName>
        <fullName evidence="2 3">Uncharacterized protein</fullName>
    </submittedName>
</protein>
<feature type="compositionally biased region" description="Basic and acidic residues" evidence="1">
    <location>
        <begin position="26"/>
        <end position="43"/>
    </location>
</feature>
<sequence>MGAEGSKHDDFRAYTLYELQSARRSKINEDGERERTKLDKERSQNLSSLALHLSDSFHAASSGLLEVIQTGSCEPSTTAEDLVCNPCAPRPRSTLNALQVEEAQGPEEELKDKDVPNETSKEEGEKKTTPEEVSMDPAGNEAKEVEGASENKDTAVGTKDVKEENQKDENEESHKDVKEAIQKEDKEGEPVEGNTAASGTPVQSPKAQDEGRPASFGSRSSREEALAFQKLVKSKAEKMGVTLRKATELRNIDLHDNEQDSKR</sequence>
<dbReference type="EnsemblProtists" id="EKX42086">
    <property type="protein sequence ID" value="EKX42086"/>
    <property type="gene ID" value="GUITHDRAFT_111939"/>
</dbReference>
<dbReference type="KEGG" id="gtt:GUITHDRAFT_111939"/>